<comment type="caution">
    <text evidence="1">The sequence shown here is derived from an EMBL/GenBank/DDBJ whole genome shotgun (WGS) entry which is preliminary data.</text>
</comment>
<dbReference type="Pfam" id="PF13238">
    <property type="entry name" value="AAA_18"/>
    <property type="match status" value="1"/>
</dbReference>
<evidence type="ECO:0000313" key="2">
    <source>
        <dbReference type="Proteomes" id="UP001595476"/>
    </source>
</evidence>
<proteinExistence type="predicted"/>
<dbReference type="PANTHER" id="PTHR37816">
    <property type="entry name" value="YALI0E33011P"/>
    <property type="match status" value="1"/>
</dbReference>
<dbReference type="SUPFAM" id="SSF52540">
    <property type="entry name" value="P-loop containing nucleoside triphosphate hydrolases"/>
    <property type="match status" value="1"/>
</dbReference>
<dbReference type="Proteomes" id="UP001595476">
    <property type="component" value="Unassembled WGS sequence"/>
</dbReference>
<accession>A0ABV7HNQ5</accession>
<sequence>MKKILIFGNSGSGKSTLAKQLCETHRLSHLDLDELAWKPTTPPERMPLEESATAIQAFVASNDAWVIEGCYTDLMEIAGPHSDEIIYLNLPIDQCIENAKRRPWEPHKYESKEAQDNNLEMLLDWIRHYETRNDTFSQRAHLGFFEQFDGQKNMLTSNGHVRDL</sequence>
<organism evidence="1 2">
    <name type="scientific">Litoribrevibacter euphylliae</name>
    <dbReference type="NCBI Taxonomy" id="1834034"/>
    <lineage>
        <taxon>Bacteria</taxon>
        <taxon>Pseudomonadati</taxon>
        <taxon>Pseudomonadota</taxon>
        <taxon>Gammaproteobacteria</taxon>
        <taxon>Oceanospirillales</taxon>
        <taxon>Oceanospirillaceae</taxon>
        <taxon>Litoribrevibacter</taxon>
    </lineage>
</organism>
<reference evidence="2" key="1">
    <citation type="journal article" date="2019" name="Int. J. Syst. Evol. Microbiol.">
        <title>The Global Catalogue of Microorganisms (GCM) 10K type strain sequencing project: providing services to taxonomists for standard genome sequencing and annotation.</title>
        <authorList>
            <consortium name="The Broad Institute Genomics Platform"/>
            <consortium name="The Broad Institute Genome Sequencing Center for Infectious Disease"/>
            <person name="Wu L."/>
            <person name="Ma J."/>
        </authorList>
    </citation>
    <scope>NUCLEOTIDE SEQUENCE [LARGE SCALE GENOMIC DNA]</scope>
    <source>
        <strain evidence="2">KCTC 52438</strain>
    </source>
</reference>
<dbReference type="InterPro" id="IPR052922">
    <property type="entry name" value="Cytidylate_Kinase-2"/>
</dbReference>
<gene>
    <name evidence="1" type="ORF">ACFOEK_19790</name>
</gene>
<dbReference type="RefSeq" id="WP_386723214.1">
    <property type="nucleotide sequence ID" value="NZ_JBHRSZ010000009.1"/>
</dbReference>
<dbReference type="PANTHER" id="PTHR37816:SF2">
    <property type="entry name" value="DNA TOPOLOGY MODULATION PROTEIN FLAR-RELATED PROTEIN"/>
    <property type="match status" value="1"/>
</dbReference>
<dbReference type="EMBL" id="JBHRSZ010000009">
    <property type="protein sequence ID" value="MFC3153292.1"/>
    <property type="molecule type" value="Genomic_DNA"/>
</dbReference>
<dbReference type="InterPro" id="IPR027417">
    <property type="entry name" value="P-loop_NTPase"/>
</dbReference>
<protein>
    <submittedName>
        <fullName evidence="1">AAA family ATPase</fullName>
    </submittedName>
</protein>
<dbReference type="Gene3D" id="3.40.50.300">
    <property type="entry name" value="P-loop containing nucleotide triphosphate hydrolases"/>
    <property type="match status" value="1"/>
</dbReference>
<keyword evidence="2" id="KW-1185">Reference proteome</keyword>
<evidence type="ECO:0000313" key="1">
    <source>
        <dbReference type="EMBL" id="MFC3153292.1"/>
    </source>
</evidence>
<name>A0ABV7HNQ5_9GAMM</name>